<evidence type="ECO:0000259" key="1">
    <source>
        <dbReference type="Pfam" id="PF19878"/>
    </source>
</evidence>
<protein>
    <recommendedName>
        <fullName evidence="1">DUF6351 domain-containing protein</fullName>
    </recommendedName>
</protein>
<organism evidence="2 3">
    <name type="scientific">Rheinheimera soli</name>
    <dbReference type="NCBI Taxonomy" id="443616"/>
    <lineage>
        <taxon>Bacteria</taxon>
        <taxon>Pseudomonadati</taxon>
        <taxon>Pseudomonadota</taxon>
        <taxon>Gammaproteobacteria</taxon>
        <taxon>Chromatiales</taxon>
        <taxon>Chromatiaceae</taxon>
        <taxon>Rheinheimera</taxon>
    </lineage>
</organism>
<comment type="caution">
    <text evidence="2">The sequence shown here is derived from an EMBL/GenBank/DDBJ whole genome shotgun (WGS) entry which is preliminary data.</text>
</comment>
<dbReference type="Proteomes" id="UP001257909">
    <property type="component" value="Unassembled WGS sequence"/>
</dbReference>
<sequence length="710" mass="78829">MFSAFRRHKILWFTLLLCLLFGLLYVSSLSPGQRWREPNPVLATAPAQAGLLLPVSRHLAFSPRPAETFTFPIAVGGTGPTMPLYAGGLHYPLYCGYLQQGITQPQPDNQAGWGIALYNDNGSLSGYSKDCQHPTQLYFYVLDSTGQLATYQGGAIAADSLLLRLELGTINRFFYYIIMPISTAEYGSQQGASEWNGKLIYQFHGGVGIGYRQGHLSTTRLIRDRQEELRSGFAILSSSVNKTSHTYNFLLAEDTARRVKRQFVSLYGAPEYTLGIGGSGGGIAQYLLLQNSEDLLDGGIALYSYPDMLSQTLYALDCDLLHNYYYFNASDKQHWRQGVNRQLLEGLSYSSDSSSKYSAQISLAQLLSGLWPSPMYGASQCLNAWVGLSSLVHNPQQGRLKRFVRDELLSQVNWSYWADLHSLFGTDEQGVAHSLWDNQGVQYGLQALKSGALSVADFIEVNAAVGSWRPQSKMQAEQIFYDPVTDSPMLLSVFGKHNITPLQRISTAEPVAARYRANLHATERAYRYGQLFLGMTNKPIIDLRHYLDPKLDMHHLQPSFSARQRLKLRNGHADNQLIWVSHPDYTPLPEALALMDQWLTQAAKPSQAQDQCFTSEGSVIAKGGNVWQPDGQCAAVYPTLSNSRLQAGAPEHGLMFHCALISVADAISRGDYLPAQMQGYQAELEAIFPAGVCDYSQRDQALPADLDFVY</sequence>
<dbReference type="EMBL" id="JAVDWR010000003">
    <property type="protein sequence ID" value="MDR7120560.1"/>
    <property type="molecule type" value="Genomic_DNA"/>
</dbReference>
<dbReference type="Pfam" id="PF19878">
    <property type="entry name" value="DUF6351"/>
    <property type="match status" value="1"/>
</dbReference>
<evidence type="ECO:0000313" key="3">
    <source>
        <dbReference type="Proteomes" id="UP001257909"/>
    </source>
</evidence>
<keyword evidence="3" id="KW-1185">Reference proteome</keyword>
<name>A0ABU1VXV9_9GAMM</name>
<gene>
    <name evidence="2" type="ORF">J2W69_001494</name>
</gene>
<reference evidence="2 3" key="1">
    <citation type="submission" date="2023-07" db="EMBL/GenBank/DDBJ databases">
        <title>Sorghum-associated microbial communities from plants grown in Nebraska, USA.</title>
        <authorList>
            <person name="Schachtman D."/>
        </authorList>
    </citation>
    <scope>NUCLEOTIDE SEQUENCE [LARGE SCALE GENOMIC DNA]</scope>
    <source>
        <strain evidence="2 3">4138</strain>
    </source>
</reference>
<evidence type="ECO:0000313" key="2">
    <source>
        <dbReference type="EMBL" id="MDR7120560.1"/>
    </source>
</evidence>
<accession>A0ABU1VXV9</accession>
<feature type="domain" description="DUF6351" evidence="1">
    <location>
        <begin position="127"/>
        <end position="700"/>
    </location>
</feature>
<dbReference type="RefSeq" id="WP_310276129.1">
    <property type="nucleotide sequence ID" value="NZ_JAVDWR010000003.1"/>
</dbReference>
<dbReference type="InterPro" id="IPR045556">
    <property type="entry name" value="DUF6351"/>
</dbReference>
<proteinExistence type="predicted"/>